<protein>
    <recommendedName>
        <fullName evidence="4">Outer membrane protein beta-barrel domain-containing protein</fullName>
    </recommendedName>
</protein>
<proteinExistence type="predicted"/>
<dbReference type="eggNOG" id="ENOG5032T2Z">
    <property type="taxonomic scope" value="Bacteria"/>
</dbReference>
<dbReference type="EMBL" id="CP007034">
    <property type="protein sequence ID" value="AHF11612.1"/>
    <property type="molecule type" value="Genomic_DNA"/>
</dbReference>
<evidence type="ECO:0000313" key="2">
    <source>
        <dbReference type="EMBL" id="AHF11612.1"/>
    </source>
</evidence>
<dbReference type="Proteomes" id="UP000018901">
    <property type="component" value="Chromosome"/>
</dbReference>
<gene>
    <name evidence="2" type="ORF">BARVI_00685</name>
</gene>
<evidence type="ECO:0000256" key="1">
    <source>
        <dbReference type="SAM" id="Coils"/>
    </source>
</evidence>
<name>W0ELE4_9BACT</name>
<feature type="coiled-coil region" evidence="1">
    <location>
        <begin position="13"/>
        <end position="96"/>
    </location>
</feature>
<keyword evidence="3" id="KW-1185">Reference proteome</keyword>
<organism evidence="2 3">
    <name type="scientific">Barnesiella viscericola DSM 18177</name>
    <dbReference type="NCBI Taxonomy" id="880074"/>
    <lineage>
        <taxon>Bacteria</taxon>
        <taxon>Pseudomonadati</taxon>
        <taxon>Bacteroidota</taxon>
        <taxon>Bacteroidia</taxon>
        <taxon>Bacteroidales</taxon>
        <taxon>Barnesiellaceae</taxon>
        <taxon>Barnesiella</taxon>
    </lineage>
</organism>
<dbReference type="HOGENOM" id="CLU_955342_0_0_10"/>
<dbReference type="KEGG" id="bvs:BARVI_00685"/>
<keyword evidence="1" id="KW-0175">Coiled coil</keyword>
<evidence type="ECO:0008006" key="4">
    <source>
        <dbReference type="Google" id="ProtNLM"/>
    </source>
</evidence>
<dbReference type="AlphaFoldDB" id="W0ELE4"/>
<reference evidence="2 3" key="1">
    <citation type="submission" date="2013-12" db="EMBL/GenBank/DDBJ databases">
        <authorList>
            <consortium name="DOE Joint Genome Institute"/>
            <person name="Eisen J."/>
            <person name="Huntemann M."/>
            <person name="Han J."/>
            <person name="Chen A."/>
            <person name="Kyrpides N."/>
            <person name="Mavromatis K."/>
            <person name="Markowitz V."/>
            <person name="Palaniappan K."/>
            <person name="Ivanova N."/>
            <person name="Schaumberg A."/>
            <person name="Pati A."/>
            <person name="Liolios K."/>
            <person name="Nordberg H.P."/>
            <person name="Cantor M.N."/>
            <person name="Hua S.X."/>
            <person name="Woyke T."/>
        </authorList>
    </citation>
    <scope>NUCLEOTIDE SEQUENCE [LARGE SCALE GENOMIC DNA]</scope>
    <source>
        <strain evidence="3">DSM 18177</strain>
    </source>
</reference>
<evidence type="ECO:0000313" key="3">
    <source>
        <dbReference type="Proteomes" id="UP000018901"/>
    </source>
</evidence>
<dbReference type="Gene3D" id="1.20.5.1000">
    <property type="entry name" value="arf6 gtpase in complex with a specific effector, jip4"/>
    <property type="match status" value="1"/>
</dbReference>
<dbReference type="STRING" id="880074.BARVI_00685"/>
<sequence>MLKDSIGVMQKVIDEKTTANDALSQENASLKNRHALLQASKDSLDGAQKSLLGKYKELSVENDQLKDSLFVYRNENKSLRNQVDSLNTSLANLTEEMNAKLDYLAKQEKIWSRKKYFNIGYGMLSLDRGIGYETLESNFAVSIARGNTYYLHKQPILGMIKFGLDWTFFDIAVAQYEEETRESFGQDNDDSDIYKGEIAMQFGPSITVNPVDFLKVNLYFRYDPTYSMMFNTDGNEFKGNYGSYFNTGLAASYKVISLGFEYRWGSTSYKIDGENQTWKTSGTYLYLSFRF</sequence>
<accession>W0ELE4</accession>